<keyword evidence="2 3" id="KW-0040">ANK repeat</keyword>
<evidence type="ECO:0000259" key="5">
    <source>
        <dbReference type="SMART" id="SM00129"/>
    </source>
</evidence>
<dbReference type="InParanoid" id="D7FPK2"/>
<evidence type="ECO:0000256" key="1">
    <source>
        <dbReference type="ARBA" id="ARBA00022737"/>
    </source>
</evidence>
<feature type="repeat" description="ANK" evidence="3">
    <location>
        <begin position="170"/>
        <end position="202"/>
    </location>
</feature>
<dbReference type="Gene3D" id="1.25.40.20">
    <property type="entry name" value="Ankyrin repeat-containing domain"/>
    <property type="match status" value="1"/>
</dbReference>
<dbReference type="InterPro" id="IPR027417">
    <property type="entry name" value="P-loop_NTPase"/>
</dbReference>
<dbReference type="Proteomes" id="UP000002630">
    <property type="component" value="Unassembled WGS sequence"/>
</dbReference>
<dbReference type="InterPro" id="IPR031852">
    <property type="entry name" value="Vik1/Cik1_MT-bd"/>
</dbReference>
<evidence type="ECO:0000256" key="2">
    <source>
        <dbReference type="ARBA" id="ARBA00023043"/>
    </source>
</evidence>
<dbReference type="PANTHER" id="PTHR24173:SF74">
    <property type="entry name" value="ANKYRIN REPEAT DOMAIN-CONTAINING PROTEIN 16"/>
    <property type="match status" value="1"/>
</dbReference>
<dbReference type="InterPro" id="IPR036770">
    <property type="entry name" value="Ankyrin_rpt-contain_sf"/>
</dbReference>
<feature type="region of interest" description="Disordered" evidence="4">
    <location>
        <begin position="534"/>
        <end position="570"/>
    </location>
</feature>
<evidence type="ECO:0000313" key="6">
    <source>
        <dbReference type="EMBL" id="CBJ30459.1"/>
    </source>
</evidence>
<keyword evidence="7" id="KW-1185">Reference proteome</keyword>
<dbReference type="Pfam" id="PF16796">
    <property type="entry name" value="Microtub_bd"/>
    <property type="match status" value="1"/>
</dbReference>
<accession>D7FPK2</accession>
<protein>
    <submittedName>
        <fullName evidence="6">Ankyrin repeat protein</fullName>
    </submittedName>
</protein>
<evidence type="ECO:0000313" key="7">
    <source>
        <dbReference type="Proteomes" id="UP000002630"/>
    </source>
</evidence>
<organism evidence="6 7">
    <name type="scientific">Ectocarpus siliculosus</name>
    <name type="common">Brown alga</name>
    <name type="synonym">Conferva siliculosa</name>
    <dbReference type="NCBI Taxonomy" id="2880"/>
    <lineage>
        <taxon>Eukaryota</taxon>
        <taxon>Sar</taxon>
        <taxon>Stramenopiles</taxon>
        <taxon>Ochrophyta</taxon>
        <taxon>PX clade</taxon>
        <taxon>Phaeophyceae</taxon>
        <taxon>Ectocarpales</taxon>
        <taxon>Ectocarpaceae</taxon>
        <taxon>Ectocarpus</taxon>
    </lineage>
</organism>
<dbReference type="SMART" id="SM00248">
    <property type="entry name" value="ANK"/>
    <property type="match status" value="2"/>
</dbReference>
<dbReference type="EMBL" id="FN649760">
    <property type="protein sequence ID" value="CBJ30459.1"/>
    <property type="molecule type" value="Genomic_DNA"/>
</dbReference>
<keyword evidence="1" id="KW-0677">Repeat</keyword>
<evidence type="ECO:0000256" key="3">
    <source>
        <dbReference type="PROSITE-ProRule" id="PRU00023"/>
    </source>
</evidence>
<name>D7FPK2_ECTSI</name>
<dbReference type="PROSITE" id="PS50088">
    <property type="entry name" value="ANK_REPEAT"/>
    <property type="match status" value="2"/>
</dbReference>
<evidence type="ECO:0000256" key="4">
    <source>
        <dbReference type="SAM" id="MobiDB-lite"/>
    </source>
</evidence>
<dbReference type="SUPFAM" id="SSF52540">
    <property type="entry name" value="P-loop containing nucleoside triphosphate hydrolases"/>
    <property type="match status" value="1"/>
</dbReference>
<dbReference type="Pfam" id="PF00023">
    <property type="entry name" value="Ank"/>
    <property type="match status" value="1"/>
</dbReference>
<feature type="region of interest" description="Disordered" evidence="4">
    <location>
        <begin position="864"/>
        <end position="908"/>
    </location>
</feature>
<feature type="compositionally biased region" description="Gly residues" evidence="4">
    <location>
        <begin position="888"/>
        <end position="897"/>
    </location>
</feature>
<dbReference type="SMART" id="SM00129">
    <property type="entry name" value="KISc"/>
    <property type="match status" value="1"/>
</dbReference>
<feature type="compositionally biased region" description="Basic and acidic residues" evidence="4">
    <location>
        <begin position="988"/>
        <end position="999"/>
    </location>
</feature>
<dbReference type="InterPro" id="IPR036961">
    <property type="entry name" value="Kinesin_motor_dom_sf"/>
</dbReference>
<dbReference type="InterPro" id="IPR002110">
    <property type="entry name" value="Ankyrin_rpt"/>
</dbReference>
<feature type="region of interest" description="Disordered" evidence="4">
    <location>
        <begin position="1037"/>
        <end position="1057"/>
    </location>
</feature>
<feature type="region of interest" description="Disordered" evidence="4">
    <location>
        <begin position="468"/>
        <end position="512"/>
    </location>
</feature>
<feature type="region of interest" description="Disordered" evidence="4">
    <location>
        <begin position="405"/>
        <end position="445"/>
    </location>
</feature>
<reference evidence="6 7" key="1">
    <citation type="journal article" date="2010" name="Nature">
        <title>The Ectocarpus genome and the independent evolution of multicellularity in brown algae.</title>
        <authorList>
            <person name="Cock J.M."/>
            <person name="Sterck L."/>
            <person name="Rouze P."/>
            <person name="Scornet D."/>
            <person name="Allen A.E."/>
            <person name="Amoutzias G."/>
            <person name="Anthouard V."/>
            <person name="Artiguenave F."/>
            <person name="Aury J.M."/>
            <person name="Badger J.H."/>
            <person name="Beszteri B."/>
            <person name="Billiau K."/>
            <person name="Bonnet E."/>
            <person name="Bothwell J.H."/>
            <person name="Bowler C."/>
            <person name="Boyen C."/>
            <person name="Brownlee C."/>
            <person name="Carrano C.J."/>
            <person name="Charrier B."/>
            <person name="Cho G.Y."/>
            <person name="Coelho S.M."/>
            <person name="Collen J."/>
            <person name="Corre E."/>
            <person name="Da Silva C."/>
            <person name="Delage L."/>
            <person name="Delaroque N."/>
            <person name="Dittami S.M."/>
            <person name="Doulbeau S."/>
            <person name="Elias M."/>
            <person name="Farnham G."/>
            <person name="Gachon C.M."/>
            <person name="Gschloessl B."/>
            <person name="Heesch S."/>
            <person name="Jabbari K."/>
            <person name="Jubin C."/>
            <person name="Kawai H."/>
            <person name="Kimura K."/>
            <person name="Kloareg B."/>
            <person name="Kupper F.C."/>
            <person name="Lang D."/>
            <person name="Le Bail A."/>
            <person name="Leblanc C."/>
            <person name="Lerouge P."/>
            <person name="Lohr M."/>
            <person name="Lopez P.J."/>
            <person name="Martens C."/>
            <person name="Maumus F."/>
            <person name="Michel G."/>
            <person name="Miranda-Saavedra D."/>
            <person name="Morales J."/>
            <person name="Moreau H."/>
            <person name="Motomura T."/>
            <person name="Nagasato C."/>
            <person name="Napoli C.A."/>
            <person name="Nelson D.R."/>
            <person name="Nyvall-Collen P."/>
            <person name="Peters A.F."/>
            <person name="Pommier C."/>
            <person name="Potin P."/>
            <person name="Poulain J."/>
            <person name="Quesneville H."/>
            <person name="Read B."/>
            <person name="Rensing S.A."/>
            <person name="Ritter A."/>
            <person name="Rousvoal S."/>
            <person name="Samanta M."/>
            <person name="Samson G."/>
            <person name="Schroeder D.C."/>
            <person name="Segurens B."/>
            <person name="Strittmatter M."/>
            <person name="Tonon T."/>
            <person name="Tregear J.W."/>
            <person name="Valentin K."/>
            <person name="von Dassow P."/>
            <person name="Yamagishi T."/>
            <person name="Van de Peer Y."/>
            <person name="Wincker P."/>
        </authorList>
    </citation>
    <scope>NUCLEOTIDE SEQUENCE [LARGE SCALE GENOMIC DNA]</scope>
    <source>
        <strain evidence="7">Ec32 / CCAP1310/4</strain>
    </source>
</reference>
<sequence>MDGGDGNDGGGGVVVRVIVDDDREDTNEAKPADGNNVPTVQKAGKPKRKRPANRHYIKDETMRTLFGLVPFYGGDDGPMDQMVKATLASVRPDAIDVRNEAGDTLLILACQHGCEDLVEPILAKGANPTAVNAVGICALHYTCFADSLSYDAAEALLWRGAETSTAETTYGCTPLHYAASSGDAEICALLVEHGAQPKTQDYYNYTAVKYAKDAGHEHVVELFGGEEEGEGWEEVEEAYTGMDTGDEGEASGPTGGLWIRHIDPQTELAYYMNDETGESWWETDLQAVAKEFLATVPATAGSVNGSKTGAVSASITLPPLGVREWLVQEQVRSWLVAIFSRADPLKLMEVDLAMQIGKADFKEMLQALMIRYGIKKMDFLGEASSPKLEPLGVSSLIPSEDELCKTGAERSTPKTDGEQKTPATEDGAHVQPSQEAEEHRSSGETAELVPAALTIRRHSSTSIDGIAAVGQQGGRDKNTTTATTTNNNGSSSNNRSLHRGASSQHNLKRVDSPAVLRAEADKVFQEAVSRQENELAEERQRQASALNEQRKTLRNLEEDFRKREATMSKTKEEAEEALSGVAKLRSALADDSSGQAASDSLSEEITKLKAGVAAENVRLSHITETLEATKGSVEERAAKQQAQEEDRRVRLERLRSDNVAEVEKIRTDAADSLGKAEQAWDTERVELEGDLTEKVDRETALLKETVESAAQVLSETAATTKNATDAAKQLHNQIEDMKGQTRMYARVRPMDALEKEAGCKEVCLRDGKQTLALLTTAQQHWTFTHVFQNASAEVAATAAAQAELHKEVAGLGTTLADGHNVLLMAVGASRSGKTLALVGEPDQTAAAAGGDGFFIADMSGEDGKGTATPAATANQGESKKVPKRGKGKAGSGGGGGERGGEEALGDGGGGVAVKVTPLAGVFPRLVAETFATLKHRVAQCAFVVWVSVVAVSIPVAPQVATDSSGVVENLLPPVDSPPVCGDSSSVVREGDISDKKKNEEEPDVTSPAPTEGENRWGRAVAASSPQEVMRIVMDARSRAMSSPEAEGSGNSQEERKDRHFLSRIRVELVNRSTSEASSCEMVIVELAEEMPGEAWPAALADTVRAHAAATIVNTNKADRADGLPGMVRSCLADTAKVVTILCVSPADNHADKTEKTLSFGKACENSGEDGAAQLKDLKKELARLKKEAKGTKKTAPSQLPRPAGGKR</sequence>
<feature type="compositionally biased region" description="Low complexity" evidence="4">
    <location>
        <begin position="479"/>
        <end position="494"/>
    </location>
</feature>
<dbReference type="eggNOG" id="KOG4177">
    <property type="taxonomic scope" value="Eukaryota"/>
</dbReference>
<feature type="domain" description="Kinesin motor" evidence="5">
    <location>
        <begin position="738"/>
        <end position="1168"/>
    </location>
</feature>
<gene>
    <name evidence="6" type="ORF">Esi_0193_0046</name>
</gene>
<feature type="region of interest" description="Disordered" evidence="4">
    <location>
        <begin position="971"/>
        <end position="1024"/>
    </location>
</feature>
<dbReference type="eggNOG" id="KOG0239">
    <property type="taxonomic scope" value="Eukaryota"/>
</dbReference>
<dbReference type="GO" id="GO:0007018">
    <property type="term" value="P:microtubule-based movement"/>
    <property type="evidence" value="ECO:0007669"/>
    <property type="project" value="InterPro"/>
</dbReference>
<dbReference type="Gene3D" id="3.40.850.10">
    <property type="entry name" value="Kinesin motor domain"/>
    <property type="match status" value="1"/>
</dbReference>
<feature type="compositionally biased region" description="Basic and acidic residues" evidence="4">
    <location>
        <begin position="548"/>
        <end position="570"/>
    </location>
</feature>
<feature type="region of interest" description="Disordered" evidence="4">
    <location>
        <begin position="20"/>
        <end position="52"/>
    </location>
</feature>
<feature type="compositionally biased region" description="Basic and acidic residues" evidence="4">
    <location>
        <begin position="405"/>
        <end position="419"/>
    </location>
</feature>
<dbReference type="GO" id="GO:0005524">
    <property type="term" value="F:ATP binding"/>
    <property type="evidence" value="ECO:0007669"/>
    <property type="project" value="InterPro"/>
</dbReference>
<dbReference type="GO" id="GO:0003777">
    <property type="term" value="F:microtubule motor activity"/>
    <property type="evidence" value="ECO:0007669"/>
    <property type="project" value="InterPro"/>
</dbReference>
<dbReference type="GO" id="GO:0008017">
    <property type="term" value="F:microtubule binding"/>
    <property type="evidence" value="ECO:0007669"/>
    <property type="project" value="InterPro"/>
</dbReference>
<proteinExistence type="predicted"/>
<dbReference type="SUPFAM" id="SSF48403">
    <property type="entry name" value="Ankyrin repeat"/>
    <property type="match status" value="1"/>
</dbReference>
<feature type="region of interest" description="Disordered" evidence="4">
    <location>
        <begin position="1186"/>
        <end position="1207"/>
    </location>
</feature>
<dbReference type="PROSITE" id="PS50297">
    <property type="entry name" value="ANK_REP_REGION"/>
    <property type="match status" value="1"/>
</dbReference>
<dbReference type="InterPro" id="IPR001752">
    <property type="entry name" value="Kinesin_motor_dom"/>
</dbReference>
<dbReference type="Pfam" id="PF12796">
    <property type="entry name" value="Ank_2"/>
    <property type="match status" value="1"/>
</dbReference>
<dbReference type="OrthoDB" id="10257049at2759"/>
<feature type="repeat" description="ANK" evidence="3">
    <location>
        <begin position="101"/>
        <end position="133"/>
    </location>
</feature>
<dbReference type="AlphaFoldDB" id="D7FPK2"/>
<dbReference type="STRING" id="2880.D7FPK2"/>
<dbReference type="PANTHER" id="PTHR24173">
    <property type="entry name" value="ANKYRIN REPEAT CONTAINING"/>
    <property type="match status" value="1"/>
</dbReference>